<keyword evidence="2" id="KW-1185">Reference proteome</keyword>
<accession>A0AAN6WHI5</accession>
<reference evidence="1" key="1">
    <citation type="journal article" date="2023" name="Mol. Phylogenet. Evol.">
        <title>Genome-scale phylogeny and comparative genomics of the fungal order Sordariales.</title>
        <authorList>
            <person name="Hensen N."/>
            <person name="Bonometti L."/>
            <person name="Westerberg I."/>
            <person name="Brannstrom I.O."/>
            <person name="Guillou S."/>
            <person name="Cros-Aarteil S."/>
            <person name="Calhoun S."/>
            <person name="Haridas S."/>
            <person name="Kuo A."/>
            <person name="Mondo S."/>
            <person name="Pangilinan J."/>
            <person name="Riley R."/>
            <person name="LaButti K."/>
            <person name="Andreopoulos B."/>
            <person name="Lipzen A."/>
            <person name="Chen C."/>
            <person name="Yan M."/>
            <person name="Daum C."/>
            <person name="Ng V."/>
            <person name="Clum A."/>
            <person name="Steindorff A."/>
            <person name="Ohm R.A."/>
            <person name="Martin F."/>
            <person name="Silar P."/>
            <person name="Natvig D.O."/>
            <person name="Lalanne C."/>
            <person name="Gautier V."/>
            <person name="Ament-Velasquez S.L."/>
            <person name="Kruys A."/>
            <person name="Hutchinson M.I."/>
            <person name="Powell A.J."/>
            <person name="Barry K."/>
            <person name="Miller A.N."/>
            <person name="Grigoriev I.V."/>
            <person name="Debuchy R."/>
            <person name="Gladieux P."/>
            <person name="Hiltunen Thoren M."/>
            <person name="Johannesson H."/>
        </authorList>
    </citation>
    <scope>NUCLEOTIDE SEQUENCE</scope>
    <source>
        <strain evidence="1">PSN309</strain>
    </source>
</reference>
<comment type="caution">
    <text evidence="1">The sequence shown here is derived from an EMBL/GenBank/DDBJ whole genome shotgun (WGS) entry which is preliminary data.</text>
</comment>
<gene>
    <name evidence="1" type="ORF">QBC35DRAFT_363847</name>
</gene>
<dbReference type="Proteomes" id="UP001302126">
    <property type="component" value="Unassembled WGS sequence"/>
</dbReference>
<evidence type="ECO:0000313" key="1">
    <source>
        <dbReference type="EMBL" id="KAK4181995.1"/>
    </source>
</evidence>
<dbReference type="EMBL" id="MU864855">
    <property type="protein sequence ID" value="KAK4181995.1"/>
    <property type="molecule type" value="Genomic_DNA"/>
</dbReference>
<feature type="non-terminal residue" evidence="1">
    <location>
        <position position="1"/>
    </location>
</feature>
<organism evidence="1 2">
    <name type="scientific">Podospora australis</name>
    <dbReference type="NCBI Taxonomy" id="1536484"/>
    <lineage>
        <taxon>Eukaryota</taxon>
        <taxon>Fungi</taxon>
        <taxon>Dikarya</taxon>
        <taxon>Ascomycota</taxon>
        <taxon>Pezizomycotina</taxon>
        <taxon>Sordariomycetes</taxon>
        <taxon>Sordariomycetidae</taxon>
        <taxon>Sordariales</taxon>
        <taxon>Podosporaceae</taxon>
        <taxon>Podospora</taxon>
    </lineage>
</organism>
<name>A0AAN6WHI5_9PEZI</name>
<reference evidence="1" key="2">
    <citation type="submission" date="2023-05" db="EMBL/GenBank/DDBJ databases">
        <authorList>
            <consortium name="Lawrence Berkeley National Laboratory"/>
            <person name="Steindorff A."/>
            <person name="Hensen N."/>
            <person name="Bonometti L."/>
            <person name="Westerberg I."/>
            <person name="Brannstrom I.O."/>
            <person name="Guillou S."/>
            <person name="Cros-Aarteil S."/>
            <person name="Calhoun S."/>
            <person name="Haridas S."/>
            <person name="Kuo A."/>
            <person name="Mondo S."/>
            <person name="Pangilinan J."/>
            <person name="Riley R."/>
            <person name="Labutti K."/>
            <person name="Andreopoulos B."/>
            <person name="Lipzen A."/>
            <person name="Chen C."/>
            <person name="Yanf M."/>
            <person name="Daum C."/>
            <person name="Ng V."/>
            <person name="Clum A."/>
            <person name="Ohm R."/>
            <person name="Martin F."/>
            <person name="Silar P."/>
            <person name="Natvig D."/>
            <person name="Lalanne C."/>
            <person name="Gautier V."/>
            <person name="Ament-Velasquez S.L."/>
            <person name="Kruys A."/>
            <person name="Hutchinson M.I."/>
            <person name="Powell A.J."/>
            <person name="Barry K."/>
            <person name="Miller A.N."/>
            <person name="Grigoriev I.V."/>
            <person name="Debuchy R."/>
            <person name="Gladieux P."/>
            <person name="Thoren M.H."/>
            <person name="Johannesson H."/>
        </authorList>
    </citation>
    <scope>NUCLEOTIDE SEQUENCE</scope>
    <source>
        <strain evidence="1">PSN309</strain>
    </source>
</reference>
<protein>
    <recommendedName>
        <fullName evidence="3">Retrotransposon gag domain-containing protein</fullName>
    </recommendedName>
</protein>
<proteinExistence type="predicted"/>
<feature type="non-terminal residue" evidence="1">
    <location>
        <position position="107"/>
    </location>
</feature>
<sequence length="107" mass="12283">SNARPKPSLDHPDKFNGSPHTWETWHASIKAKLRIDADSIGGPEAQFYYVFDRLDGKTQSLLIRLHEDPNSVQDSEDKLNALRQEDQPLGMYLAKFERLLYKSKAID</sequence>
<evidence type="ECO:0000313" key="2">
    <source>
        <dbReference type="Proteomes" id="UP001302126"/>
    </source>
</evidence>
<evidence type="ECO:0008006" key="3">
    <source>
        <dbReference type="Google" id="ProtNLM"/>
    </source>
</evidence>
<dbReference type="AlphaFoldDB" id="A0AAN6WHI5"/>